<dbReference type="EMBL" id="JASCZI010241660">
    <property type="protein sequence ID" value="MED6203775.1"/>
    <property type="molecule type" value="Genomic_DNA"/>
</dbReference>
<name>A0ABU6Y216_9FABA</name>
<proteinExistence type="predicted"/>
<reference evidence="2 3" key="1">
    <citation type="journal article" date="2023" name="Plants (Basel)">
        <title>Bridging the Gap: Combining Genomics and Transcriptomics Approaches to Understand Stylosanthes scabra, an Orphan Legume from the Brazilian Caatinga.</title>
        <authorList>
            <person name="Ferreira-Neto J.R.C."/>
            <person name="da Silva M.D."/>
            <person name="Binneck E."/>
            <person name="de Melo N.F."/>
            <person name="da Silva R.H."/>
            <person name="de Melo A.L.T.M."/>
            <person name="Pandolfi V."/>
            <person name="Bustamante F.O."/>
            <person name="Brasileiro-Vidal A.C."/>
            <person name="Benko-Iseppon A.M."/>
        </authorList>
    </citation>
    <scope>NUCLEOTIDE SEQUENCE [LARGE SCALE GENOMIC DNA]</scope>
    <source>
        <tissue evidence="2">Leaves</tissue>
    </source>
</reference>
<keyword evidence="3" id="KW-1185">Reference proteome</keyword>
<gene>
    <name evidence="2" type="ORF">PIB30_002539</name>
</gene>
<dbReference type="Proteomes" id="UP001341840">
    <property type="component" value="Unassembled WGS sequence"/>
</dbReference>
<feature type="region of interest" description="Disordered" evidence="1">
    <location>
        <begin position="1"/>
        <end position="191"/>
    </location>
</feature>
<feature type="compositionally biased region" description="Polar residues" evidence="1">
    <location>
        <begin position="173"/>
        <end position="191"/>
    </location>
</feature>
<organism evidence="2 3">
    <name type="scientific">Stylosanthes scabra</name>
    <dbReference type="NCBI Taxonomy" id="79078"/>
    <lineage>
        <taxon>Eukaryota</taxon>
        <taxon>Viridiplantae</taxon>
        <taxon>Streptophyta</taxon>
        <taxon>Embryophyta</taxon>
        <taxon>Tracheophyta</taxon>
        <taxon>Spermatophyta</taxon>
        <taxon>Magnoliopsida</taxon>
        <taxon>eudicotyledons</taxon>
        <taxon>Gunneridae</taxon>
        <taxon>Pentapetalae</taxon>
        <taxon>rosids</taxon>
        <taxon>fabids</taxon>
        <taxon>Fabales</taxon>
        <taxon>Fabaceae</taxon>
        <taxon>Papilionoideae</taxon>
        <taxon>50 kb inversion clade</taxon>
        <taxon>dalbergioids sensu lato</taxon>
        <taxon>Dalbergieae</taxon>
        <taxon>Pterocarpus clade</taxon>
        <taxon>Stylosanthes</taxon>
    </lineage>
</organism>
<sequence>MVNQDEEGVPYDDPSGDEQRQNPQPNPQQVDLDLNATVNGSQELGPGNSEPRPFGGIGSNPNQIMQDLRHRMQAMEHEVKELRSENTELKNVTQGLKTRGRSPRRSPPRRRERSRSHSPTKRRPRSLPRRRRHWNSSESRDSSDPPMNPMREGGYALDIIKGCETAMGHHPSTHTLPSRVGSSKSISLKVS</sequence>
<feature type="compositionally biased region" description="Basic residues" evidence="1">
    <location>
        <begin position="98"/>
        <end position="134"/>
    </location>
</feature>
<protein>
    <submittedName>
        <fullName evidence="2">Uncharacterized protein</fullName>
    </submittedName>
</protein>
<feature type="compositionally biased region" description="Basic and acidic residues" evidence="1">
    <location>
        <begin position="67"/>
        <end position="88"/>
    </location>
</feature>
<evidence type="ECO:0000313" key="3">
    <source>
        <dbReference type="Proteomes" id="UP001341840"/>
    </source>
</evidence>
<accession>A0ABU6Y216</accession>
<evidence type="ECO:0000313" key="2">
    <source>
        <dbReference type="EMBL" id="MED6203775.1"/>
    </source>
</evidence>
<evidence type="ECO:0000256" key="1">
    <source>
        <dbReference type="SAM" id="MobiDB-lite"/>
    </source>
</evidence>
<feature type="compositionally biased region" description="Acidic residues" evidence="1">
    <location>
        <begin position="1"/>
        <end position="16"/>
    </location>
</feature>
<comment type="caution">
    <text evidence="2">The sequence shown here is derived from an EMBL/GenBank/DDBJ whole genome shotgun (WGS) entry which is preliminary data.</text>
</comment>